<organism evidence="2 3">
    <name type="scientific">Mycolicibacter sinensis (strain JDM601)</name>
    <name type="common">Mycobacterium sinense</name>
    <dbReference type="NCBI Taxonomy" id="875328"/>
    <lineage>
        <taxon>Bacteria</taxon>
        <taxon>Bacillati</taxon>
        <taxon>Actinomycetota</taxon>
        <taxon>Actinomycetes</taxon>
        <taxon>Mycobacteriales</taxon>
        <taxon>Mycobacteriaceae</taxon>
        <taxon>Mycolicibacter</taxon>
    </lineage>
</organism>
<dbReference type="Proteomes" id="UP000093985">
    <property type="component" value="Unassembled WGS sequence"/>
</dbReference>
<dbReference type="EMBL" id="LZIN01000075">
    <property type="protein sequence ID" value="OBG03233.1"/>
    <property type="molecule type" value="Genomic_DNA"/>
</dbReference>
<accession>A0A1A2ECD9</accession>
<name>A0A1A2ECD9_MYCSD</name>
<gene>
    <name evidence="2" type="ORF">A5771_14745</name>
</gene>
<proteinExistence type="predicted"/>
<evidence type="ECO:0000256" key="1">
    <source>
        <dbReference type="SAM" id="Phobius"/>
    </source>
</evidence>
<evidence type="ECO:0000313" key="3">
    <source>
        <dbReference type="Proteomes" id="UP000093985"/>
    </source>
</evidence>
<keyword evidence="1" id="KW-0812">Transmembrane</keyword>
<evidence type="ECO:0008006" key="4">
    <source>
        <dbReference type="Google" id="ProtNLM"/>
    </source>
</evidence>
<evidence type="ECO:0000313" key="2">
    <source>
        <dbReference type="EMBL" id="OBG03233.1"/>
    </source>
</evidence>
<feature type="transmembrane region" description="Helical" evidence="1">
    <location>
        <begin position="20"/>
        <end position="39"/>
    </location>
</feature>
<sequence length="156" mass="16048">MTQPWPAPPAPVRSRNWLTATLAAVAVVIAAAALIVALTRSGPGSTPTYTSAQKAEAKKQLCEQYELAVYAVRVESHATDNAALARIAETNGAAILEIAAGIPALDAKYRDAAQALAAAFRNETALGSRGGDDPRFQAAVDGTNAKGSVMQGLCGD</sequence>
<dbReference type="OrthoDB" id="4764765at2"/>
<dbReference type="AlphaFoldDB" id="A0A1A2ECD9"/>
<comment type="caution">
    <text evidence="2">The sequence shown here is derived from an EMBL/GenBank/DDBJ whole genome shotgun (WGS) entry which is preliminary data.</text>
</comment>
<protein>
    <recommendedName>
        <fullName evidence="4">Alanine and proline rich membrane protein</fullName>
    </recommendedName>
</protein>
<reference evidence="3" key="1">
    <citation type="submission" date="2016-06" db="EMBL/GenBank/DDBJ databases">
        <authorList>
            <person name="Sutton G."/>
            <person name="Brinkac L."/>
            <person name="Sanka R."/>
            <person name="Adams M."/>
            <person name="Lau E."/>
            <person name="Mehaffy C."/>
            <person name="Tameris M."/>
            <person name="Hatherill M."/>
            <person name="Hanekom W."/>
            <person name="Mahomed H."/>
            <person name="Mcshane H."/>
        </authorList>
    </citation>
    <scope>NUCLEOTIDE SEQUENCE [LARGE SCALE GENOMIC DNA]</scope>
    <source>
        <strain evidence="3">852014-51077_SCH5608930-a</strain>
    </source>
</reference>
<dbReference type="RefSeq" id="WP_064856256.1">
    <property type="nucleotide sequence ID" value="NZ_LZIM01000043.1"/>
</dbReference>
<keyword evidence="1" id="KW-0472">Membrane</keyword>
<keyword evidence="1" id="KW-1133">Transmembrane helix</keyword>